<sequence length="254" mass="27348">MLMVDRETFAQVAPWLAIAGNALLTPPLQAGAQSAAIFDARLWEELAACEDAEVANAVDKLVKYLDGREEAQAASREAQTGVCILDARDGASNLDDRVQRASVEFAHLFVGPPKPAVAPWETFYRQQGCAVGFGEATHQMRTALRDNGLELAQAGRQYEDHMGIELLLASELCRRAGEGEDWGADAGCVPSAASEGADANTQNALSAAQHAVDFVRTRPLSWMPALREAVERESPNGFYAPLLQLTQALLELVA</sequence>
<name>A0A3N0IEF5_9ACTN</name>
<dbReference type="EMBL" id="QIBZ01000006">
    <property type="protein sequence ID" value="RNM35425.1"/>
    <property type="molecule type" value="Genomic_DNA"/>
</dbReference>
<comment type="caution">
    <text evidence="2">The sequence shown here is derived from an EMBL/GenBank/DDBJ whole genome shotgun (WGS) entry which is preliminary data.</text>
</comment>
<reference evidence="3" key="1">
    <citation type="submission" date="2018-05" db="EMBL/GenBank/DDBJ databases">
        <title>Genome Sequencing of selected type strains of the family Eggerthellaceae.</title>
        <authorList>
            <person name="Danylec N."/>
            <person name="Stoll D.A."/>
            <person name="Doetsch A."/>
            <person name="Huch M."/>
        </authorList>
    </citation>
    <scope>NUCLEOTIDE SEQUENCE [LARGE SCALE GENOMIC DNA]</scope>
    <source>
        <strain evidence="3">DSM 22006</strain>
    </source>
</reference>
<gene>
    <name evidence="2" type="ORF">DMP05_04525</name>
</gene>
<protein>
    <recommendedName>
        <fullName evidence="4">Molecular chaperone TorD</fullName>
    </recommendedName>
</protein>
<dbReference type="PANTHER" id="PTHR34227:SF1">
    <property type="entry name" value="DIMETHYL SULFOXIDE REDUCTASE CHAPERONE-RELATED"/>
    <property type="match status" value="1"/>
</dbReference>
<accession>A0A3N0IEF5</accession>
<evidence type="ECO:0008006" key="4">
    <source>
        <dbReference type="Google" id="ProtNLM"/>
    </source>
</evidence>
<dbReference type="AlphaFoldDB" id="A0A3N0IEF5"/>
<dbReference type="Pfam" id="PF02613">
    <property type="entry name" value="Nitrate_red_del"/>
    <property type="match status" value="1"/>
</dbReference>
<dbReference type="InterPro" id="IPR050289">
    <property type="entry name" value="TorD/DmsD_chaperones"/>
</dbReference>
<dbReference type="PANTHER" id="PTHR34227">
    <property type="entry name" value="CHAPERONE PROTEIN YCDY"/>
    <property type="match status" value="1"/>
</dbReference>
<dbReference type="SUPFAM" id="SSF89155">
    <property type="entry name" value="TorD-like"/>
    <property type="match status" value="1"/>
</dbReference>
<dbReference type="InterPro" id="IPR036411">
    <property type="entry name" value="TorD-like_sf"/>
</dbReference>
<keyword evidence="1" id="KW-0143">Chaperone</keyword>
<evidence type="ECO:0000313" key="2">
    <source>
        <dbReference type="EMBL" id="RNM35425.1"/>
    </source>
</evidence>
<organism evidence="2 3">
    <name type="scientific">Slackia isoflavoniconvertens</name>
    <dbReference type="NCBI Taxonomy" id="572010"/>
    <lineage>
        <taxon>Bacteria</taxon>
        <taxon>Bacillati</taxon>
        <taxon>Actinomycetota</taxon>
        <taxon>Coriobacteriia</taxon>
        <taxon>Eggerthellales</taxon>
        <taxon>Eggerthellaceae</taxon>
        <taxon>Slackia</taxon>
    </lineage>
</organism>
<evidence type="ECO:0000256" key="1">
    <source>
        <dbReference type="ARBA" id="ARBA00023186"/>
    </source>
</evidence>
<keyword evidence="3" id="KW-1185">Reference proteome</keyword>
<dbReference type="Gene3D" id="1.10.3480.10">
    <property type="entry name" value="TorD-like"/>
    <property type="match status" value="1"/>
</dbReference>
<dbReference type="InterPro" id="IPR020945">
    <property type="entry name" value="DMSO/NO3_reduct_chaperone"/>
</dbReference>
<proteinExistence type="predicted"/>
<evidence type="ECO:0000313" key="3">
    <source>
        <dbReference type="Proteomes" id="UP000271472"/>
    </source>
</evidence>
<dbReference type="Proteomes" id="UP000271472">
    <property type="component" value="Unassembled WGS sequence"/>
</dbReference>